<reference evidence="2 3" key="1">
    <citation type="journal article" date="2019" name="BMC Genomics">
        <title>New insights from Opisthorchis felineus genome: update on genomics of the epidemiologically important liver flukes.</title>
        <authorList>
            <person name="Ershov N.I."/>
            <person name="Mordvinov V.A."/>
            <person name="Prokhortchouk E.B."/>
            <person name="Pakharukova M.Y."/>
            <person name="Gunbin K.V."/>
            <person name="Ustyantsev K."/>
            <person name="Genaev M.A."/>
            <person name="Blinov A.G."/>
            <person name="Mazur A."/>
            <person name="Boulygina E."/>
            <person name="Tsygankova S."/>
            <person name="Khrameeva E."/>
            <person name="Chekanov N."/>
            <person name="Fan G."/>
            <person name="Xiao A."/>
            <person name="Zhang H."/>
            <person name="Xu X."/>
            <person name="Yang H."/>
            <person name="Solovyev V."/>
            <person name="Lee S.M."/>
            <person name="Liu X."/>
            <person name="Afonnikov D.A."/>
            <person name="Skryabin K.G."/>
        </authorList>
    </citation>
    <scope>NUCLEOTIDE SEQUENCE [LARGE SCALE GENOMIC DNA]</scope>
    <source>
        <strain evidence="2">AK-0245</strain>
        <tissue evidence="2">Whole organism</tissue>
    </source>
</reference>
<dbReference type="EMBL" id="SJOL01003433">
    <property type="protein sequence ID" value="TGZ72686.1"/>
    <property type="molecule type" value="Genomic_DNA"/>
</dbReference>
<dbReference type="Proteomes" id="UP000308267">
    <property type="component" value="Unassembled WGS sequence"/>
</dbReference>
<comment type="caution">
    <text evidence="2">The sequence shown here is derived from an EMBL/GenBank/DDBJ whole genome shotgun (WGS) entry which is preliminary data.</text>
</comment>
<evidence type="ECO:0000313" key="2">
    <source>
        <dbReference type="EMBL" id="TGZ72686.1"/>
    </source>
</evidence>
<sequence length="97" mass="10504">MPAGVTFVLGVLSSLISFLTNIIPSSTIYGYPGTSPPITPHHPNFLASSIKGKMLLCPYLCPSVQWSVLPVCQPNRCFAVQLIYTLVSQVIDINVAR</sequence>
<feature type="chain" id="PRO_5020866505" evidence="1">
    <location>
        <begin position="19"/>
        <end position="97"/>
    </location>
</feature>
<evidence type="ECO:0000256" key="1">
    <source>
        <dbReference type="SAM" id="SignalP"/>
    </source>
</evidence>
<feature type="signal peptide" evidence="1">
    <location>
        <begin position="1"/>
        <end position="18"/>
    </location>
</feature>
<evidence type="ECO:0000313" key="3">
    <source>
        <dbReference type="Proteomes" id="UP000308267"/>
    </source>
</evidence>
<keyword evidence="3" id="KW-1185">Reference proteome</keyword>
<organism evidence="2 3">
    <name type="scientific">Opisthorchis felineus</name>
    <dbReference type="NCBI Taxonomy" id="147828"/>
    <lineage>
        <taxon>Eukaryota</taxon>
        <taxon>Metazoa</taxon>
        <taxon>Spiralia</taxon>
        <taxon>Lophotrochozoa</taxon>
        <taxon>Platyhelminthes</taxon>
        <taxon>Trematoda</taxon>
        <taxon>Digenea</taxon>
        <taxon>Opisthorchiida</taxon>
        <taxon>Opisthorchiata</taxon>
        <taxon>Opisthorchiidae</taxon>
        <taxon>Opisthorchis</taxon>
    </lineage>
</organism>
<keyword evidence="1" id="KW-0732">Signal</keyword>
<gene>
    <name evidence="2" type="ORF">CRM22_001941</name>
</gene>
<proteinExistence type="predicted"/>
<name>A0A4S2M8N0_OPIFE</name>
<dbReference type="AlphaFoldDB" id="A0A4S2M8N0"/>
<protein>
    <submittedName>
        <fullName evidence="2">Uncharacterized protein</fullName>
    </submittedName>
</protein>
<accession>A0A4S2M8N0</accession>